<keyword evidence="3" id="KW-1185">Reference proteome</keyword>
<accession>A0A4P7IH58</accession>
<dbReference type="Pfam" id="PF09339">
    <property type="entry name" value="HTH_IclR"/>
    <property type="match status" value="1"/>
</dbReference>
<proteinExistence type="predicted"/>
<dbReference type="SUPFAM" id="SSF46785">
    <property type="entry name" value="Winged helix' DNA-binding domain"/>
    <property type="match status" value="1"/>
</dbReference>
<dbReference type="Proteomes" id="UP000294853">
    <property type="component" value="Chromosome"/>
</dbReference>
<dbReference type="Gene3D" id="1.10.10.10">
    <property type="entry name" value="Winged helix-like DNA-binding domain superfamily/Winged helix DNA-binding domain"/>
    <property type="match status" value="1"/>
</dbReference>
<sequence length="198" mass="21013">MEINAGVTSAQSRVLAVLRDEARPLTLSDLQGRTGLHANTLRGHLDALVTQGHASRVAVRRGGRGRPAWGYLARQPEYESLAIALAAGLESEHGAGPHTLDPAAAKGGQAWGERLREQLGPVAEPRERVRLALEHTGFSPRVDGDDLTLHSCPLLEAARTHPAVVCAVHLGLIEGVLGTSGAELHPRPETLGCMVRLP</sequence>
<dbReference type="RefSeq" id="WP_135268632.1">
    <property type="nucleotide sequence ID" value="NZ_CP038436.1"/>
</dbReference>
<dbReference type="InterPro" id="IPR036390">
    <property type="entry name" value="WH_DNA-bd_sf"/>
</dbReference>
<protein>
    <submittedName>
        <fullName evidence="2">Transcriptional regulator</fullName>
    </submittedName>
</protein>
<dbReference type="OrthoDB" id="3399802at2"/>
<evidence type="ECO:0000313" key="2">
    <source>
        <dbReference type="EMBL" id="QBX56646.1"/>
    </source>
</evidence>
<organism evidence="2 3">
    <name type="scientific">Nocardioides seonyuensis</name>
    <dbReference type="NCBI Taxonomy" id="2518371"/>
    <lineage>
        <taxon>Bacteria</taxon>
        <taxon>Bacillati</taxon>
        <taxon>Actinomycetota</taxon>
        <taxon>Actinomycetes</taxon>
        <taxon>Propionibacteriales</taxon>
        <taxon>Nocardioidaceae</taxon>
        <taxon>Nocardioides</taxon>
    </lineage>
</organism>
<dbReference type="InterPro" id="IPR036388">
    <property type="entry name" value="WH-like_DNA-bd_sf"/>
</dbReference>
<dbReference type="EMBL" id="CP038436">
    <property type="protein sequence ID" value="QBX56646.1"/>
    <property type="molecule type" value="Genomic_DNA"/>
</dbReference>
<dbReference type="AlphaFoldDB" id="A0A4P7IH58"/>
<reference evidence="2 3" key="1">
    <citation type="submission" date="2019-03" db="EMBL/GenBank/DDBJ databases">
        <title>Three New Species of Nocardioides, Nocardioides euryhalodurans sp. nov., Nocardioides seonyuensis sp. nov. and Nocardioides eburneoflavus sp. nov. Iolated from Soil.</title>
        <authorList>
            <person name="Roh S.G."/>
            <person name="Lee C."/>
            <person name="Kim M.-K."/>
            <person name="Kim S.B."/>
        </authorList>
    </citation>
    <scope>NUCLEOTIDE SEQUENCE [LARGE SCALE GENOMIC DNA]</scope>
    <source>
        <strain evidence="2 3">MMS17-SY207-3</strain>
    </source>
</reference>
<feature type="domain" description="HTH iclR-type" evidence="1">
    <location>
        <begin position="13"/>
        <end position="53"/>
    </location>
</feature>
<dbReference type="GO" id="GO:0006355">
    <property type="term" value="P:regulation of DNA-templated transcription"/>
    <property type="evidence" value="ECO:0007669"/>
    <property type="project" value="InterPro"/>
</dbReference>
<evidence type="ECO:0000313" key="3">
    <source>
        <dbReference type="Proteomes" id="UP000294853"/>
    </source>
</evidence>
<evidence type="ECO:0000259" key="1">
    <source>
        <dbReference type="Pfam" id="PF09339"/>
    </source>
</evidence>
<name>A0A4P7IH58_9ACTN</name>
<dbReference type="GO" id="GO:0003677">
    <property type="term" value="F:DNA binding"/>
    <property type="evidence" value="ECO:0007669"/>
    <property type="project" value="InterPro"/>
</dbReference>
<dbReference type="InterPro" id="IPR005471">
    <property type="entry name" value="Tscrpt_reg_IclR_N"/>
</dbReference>
<dbReference type="KEGG" id="nsn:EXE58_15035"/>
<gene>
    <name evidence="2" type="ORF">EXE58_15035</name>
</gene>